<protein>
    <submittedName>
        <fullName evidence="15">TonB-dependent receptor</fullName>
    </submittedName>
</protein>
<keyword evidence="9 11" id="KW-0472">Membrane</keyword>
<dbReference type="PANTHER" id="PTHR32552">
    <property type="entry name" value="FERRICHROME IRON RECEPTOR-RELATED"/>
    <property type="match status" value="1"/>
</dbReference>
<evidence type="ECO:0000313" key="15">
    <source>
        <dbReference type="EMBL" id="AQS89560.1"/>
    </source>
</evidence>
<keyword evidence="10 11" id="KW-0998">Cell outer membrane</keyword>
<dbReference type="InterPro" id="IPR039426">
    <property type="entry name" value="TonB-dep_rcpt-like"/>
</dbReference>
<feature type="domain" description="TonB-dependent receptor-like beta-barrel" evidence="13">
    <location>
        <begin position="295"/>
        <end position="698"/>
    </location>
</feature>
<evidence type="ECO:0000256" key="6">
    <source>
        <dbReference type="ARBA" id="ARBA00023004"/>
    </source>
</evidence>
<evidence type="ECO:0000259" key="13">
    <source>
        <dbReference type="Pfam" id="PF00593"/>
    </source>
</evidence>
<dbReference type="Pfam" id="PF07715">
    <property type="entry name" value="Plug"/>
    <property type="match status" value="1"/>
</dbReference>
<keyword evidence="3 11" id="KW-1134">Transmembrane beta strand</keyword>
<dbReference type="Pfam" id="PF00593">
    <property type="entry name" value="TonB_dep_Rec_b-barrel"/>
    <property type="match status" value="1"/>
</dbReference>
<dbReference type="Gene3D" id="2.40.170.20">
    <property type="entry name" value="TonB-dependent receptor, beta-barrel domain"/>
    <property type="match status" value="1"/>
</dbReference>
<evidence type="ECO:0000259" key="14">
    <source>
        <dbReference type="Pfam" id="PF07715"/>
    </source>
</evidence>
<feature type="domain" description="TonB-dependent receptor plug" evidence="14">
    <location>
        <begin position="41"/>
        <end position="146"/>
    </location>
</feature>
<keyword evidence="8 12" id="KW-0798">TonB box</keyword>
<dbReference type="InterPro" id="IPR036942">
    <property type="entry name" value="Beta-barrel_TonB_sf"/>
</dbReference>
<name>A0A1U9KVB6_9PROT</name>
<organism evidence="15 16">
    <name type="scientific">Neoasaia chiangmaiensis</name>
    <dbReference type="NCBI Taxonomy" id="320497"/>
    <lineage>
        <taxon>Bacteria</taxon>
        <taxon>Pseudomonadati</taxon>
        <taxon>Pseudomonadota</taxon>
        <taxon>Alphaproteobacteria</taxon>
        <taxon>Acetobacterales</taxon>
        <taxon>Acetobacteraceae</taxon>
        <taxon>Neoasaia</taxon>
    </lineage>
</organism>
<dbReference type="KEGG" id="nch:A0U93_14080"/>
<evidence type="ECO:0000256" key="9">
    <source>
        <dbReference type="ARBA" id="ARBA00023136"/>
    </source>
</evidence>
<evidence type="ECO:0000256" key="10">
    <source>
        <dbReference type="ARBA" id="ARBA00023237"/>
    </source>
</evidence>
<keyword evidence="6" id="KW-0408">Iron</keyword>
<dbReference type="AlphaFoldDB" id="A0A1U9KVB6"/>
<reference evidence="15 16" key="1">
    <citation type="submission" date="2016-03" db="EMBL/GenBank/DDBJ databases">
        <title>Acetic acid bacteria sequencing.</title>
        <authorList>
            <person name="Brandt J."/>
            <person name="Jakob F."/>
            <person name="Vogel R.F."/>
        </authorList>
    </citation>
    <scope>NUCLEOTIDE SEQUENCE [LARGE SCALE GENOMIC DNA]</scope>
    <source>
        <strain evidence="15 16">NBRC 101099</strain>
    </source>
</reference>
<dbReference type="RefSeq" id="WP_077808563.1">
    <property type="nucleotide sequence ID" value="NZ_BJXS01000001.1"/>
</dbReference>
<evidence type="ECO:0000256" key="1">
    <source>
        <dbReference type="ARBA" id="ARBA00004571"/>
    </source>
</evidence>
<dbReference type="SUPFAM" id="SSF56935">
    <property type="entry name" value="Porins"/>
    <property type="match status" value="1"/>
</dbReference>
<dbReference type="InterPro" id="IPR012910">
    <property type="entry name" value="Plug_dom"/>
</dbReference>
<comment type="subcellular location">
    <subcellularLocation>
        <location evidence="1 11">Cell outer membrane</location>
        <topology evidence="1 11">Multi-pass membrane protein</topology>
    </subcellularLocation>
</comment>
<keyword evidence="4" id="KW-0410">Iron transport</keyword>
<proteinExistence type="inferred from homology"/>
<keyword evidence="15" id="KW-0675">Receptor</keyword>
<evidence type="ECO:0000256" key="7">
    <source>
        <dbReference type="ARBA" id="ARBA00023065"/>
    </source>
</evidence>
<evidence type="ECO:0000256" key="5">
    <source>
        <dbReference type="ARBA" id="ARBA00022692"/>
    </source>
</evidence>
<gene>
    <name evidence="15" type="ORF">A0U93_14080</name>
</gene>
<evidence type="ECO:0000256" key="4">
    <source>
        <dbReference type="ARBA" id="ARBA00022496"/>
    </source>
</evidence>
<keyword evidence="7" id="KW-0406">Ion transport</keyword>
<keyword evidence="5 11" id="KW-0812">Transmembrane</keyword>
<dbReference type="STRING" id="320497.A0U93_14080"/>
<dbReference type="GO" id="GO:0009279">
    <property type="term" value="C:cell outer membrane"/>
    <property type="evidence" value="ECO:0007669"/>
    <property type="project" value="UniProtKB-SubCell"/>
</dbReference>
<dbReference type="EMBL" id="CP014691">
    <property type="protein sequence ID" value="AQS89560.1"/>
    <property type="molecule type" value="Genomic_DNA"/>
</dbReference>
<comment type="similarity">
    <text evidence="11 12">Belongs to the TonB-dependent receptor family.</text>
</comment>
<dbReference type="Proteomes" id="UP000188604">
    <property type="component" value="Chromosome"/>
</dbReference>
<evidence type="ECO:0000256" key="12">
    <source>
        <dbReference type="RuleBase" id="RU003357"/>
    </source>
</evidence>
<accession>A0A1U9KVB6</accession>
<evidence type="ECO:0000256" key="2">
    <source>
        <dbReference type="ARBA" id="ARBA00022448"/>
    </source>
</evidence>
<evidence type="ECO:0000313" key="16">
    <source>
        <dbReference type="Proteomes" id="UP000188604"/>
    </source>
</evidence>
<dbReference type="InterPro" id="IPR000531">
    <property type="entry name" value="Beta-barrel_TonB"/>
</dbReference>
<keyword evidence="2 11" id="KW-0813">Transport</keyword>
<dbReference type="GO" id="GO:0006826">
    <property type="term" value="P:iron ion transport"/>
    <property type="evidence" value="ECO:0007669"/>
    <property type="project" value="UniProtKB-KW"/>
</dbReference>
<evidence type="ECO:0000256" key="3">
    <source>
        <dbReference type="ARBA" id="ARBA00022452"/>
    </source>
</evidence>
<evidence type="ECO:0000256" key="11">
    <source>
        <dbReference type="PROSITE-ProRule" id="PRU01360"/>
    </source>
</evidence>
<dbReference type="PANTHER" id="PTHR32552:SF81">
    <property type="entry name" value="TONB-DEPENDENT OUTER MEMBRANE RECEPTOR"/>
    <property type="match status" value="1"/>
</dbReference>
<evidence type="ECO:0000256" key="8">
    <source>
        <dbReference type="ARBA" id="ARBA00023077"/>
    </source>
</evidence>
<dbReference type="PROSITE" id="PS52016">
    <property type="entry name" value="TONB_DEPENDENT_REC_3"/>
    <property type="match status" value="1"/>
</dbReference>
<sequence>MAAAGGRVVPHPAHKKHPLPKAESIEVSGIRRAFTHGAAQHLPDADTRLTAERLTERGVVDLRGLERVAPNLTIQSINGTASTNFYLRGIGFNDFTQNNMGPVLAYFDDVPFAYSTMSSGLMFDMADVTVTPGPVGTQHGQSDSGGEIRLRTNDPTDSFHYGASQDIASYARSRSEAYVSGPIADGLSFRLAGQTRHGGGWQTDPLNGDHLGDADEWALRGKLRWQPDSRTTIMLSGHVVQDNSEVVGAVPIHRLIGGAALPTVGWQQSEWSARPEFTRLIGRKDGLKPSEHNWFWGWDLNVRHDFGPVTLTSISAFETEREGEYTDQDATAAAQADTYRTVNANAFTQELRLSNSHPDDRLQWVIGAFYQHTRMNQRFFFDYTDYVPARGYLQATSFGMDQESTSEFGHVSYRLPKHVTIFGGLLHEIDDRSITGLQSEIFGRSVTNFHAESTAAAQFAGQVGVSWQAARNVLLYYKMSKGFKPGGFTANNTQLQAQLAPFRPETVLTYELGLKSDPIPNRLRINAAAFYNDFHNQQILGTVLIPNYGPLSQLTNAPKSESWGFEGTLDIHPFRHLFLTQNLGWQRGNFQDFPTVNRARTNAYYAKTGMWRAINDNFSGVDNGQPKLTLNGQADWRQALSPRYGLEFGPDWSYRGAQALTPGGTGFYRLPPYFLLGAHMTLRPSNEHWQATIYATNILDRHYYTSGGQATTVYMYIPGAPRFIGGRISCGF</sequence>
<keyword evidence="16" id="KW-1185">Reference proteome</keyword>